<gene>
    <name evidence="3" type="ORF">CSSPTR1EN2_LOCUS5344</name>
</gene>
<dbReference type="Proteomes" id="UP001497512">
    <property type="component" value="Chromosome 12"/>
</dbReference>
<dbReference type="PANTHER" id="PTHR43283">
    <property type="entry name" value="BETA-LACTAMASE-RELATED"/>
    <property type="match status" value="1"/>
</dbReference>
<evidence type="ECO:0000313" key="3">
    <source>
        <dbReference type="EMBL" id="CAK9200253.1"/>
    </source>
</evidence>
<dbReference type="PANTHER" id="PTHR43283:SF11">
    <property type="entry name" value="BETA-LACTAMASE-RELATED DOMAIN-CONTAINING PROTEIN"/>
    <property type="match status" value="1"/>
</dbReference>
<keyword evidence="4" id="KW-1185">Reference proteome</keyword>
<name>A0ABP0TMK0_9BRYO</name>
<evidence type="ECO:0000256" key="1">
    <source>
        <dbReference type="ARBA" id="ARBA00022801"/>
    </source>
</evidence>
<keyword evidence="1" id="KW-0378">Hydrolase</keyword>
<proteinExistence type="predicted"/>
<evidence type="ECO:0000259" key="2">
    <source>
        <dbReference type="Pfam" id="PF00144"/>
    </source>
</evidence>
<dbReference type="InterPro" id="IPR001466">
    <property type="entry name" value="Beta-lactam-related"/>
</dbReference>
<protein>
    <recommendedName>
        <fullName evidence="2">Beta-lactamase-related domain-containing protein</fullName>
    </recommendedName>
</protein>
<reference evidence="3" key="1">
    <citation type="submission" date="2024-02" db="EMBL/GenBank/DDBJ databases">
        <authorList>
            <consortium name="ELIXIR-Norway"/>
            <consortium name="Elixir Norway"/>
        </authorList>
    </citation>
    <scope>NUCLEOTIDE SEQUENCE</scope>
</reference>
<dbReference type="InterPro" id="IPR050789">
    <property type="entry name" value="Diverse_Enzym_Activities"/>
</dbReference>
<dbReference type="Pfam" id="PF00144">
    <property type="entry name" value="Beta-lactamase"/>
    <property type="match status" value="1"/>
</dbReference>
<sequence length="511" mass="55889">MAAKVAGCCEGLVSSIDEVPTISEIMHKAIIDHTFPGGTVAFGSCTVPCYYQAYGTYTFESSIGVTPESGWDMASLTKIMVTAPCVMVLYDRGLIALEQVACKYLPEFGNNGKEIITVRQLLTHTAGLHEFYPFFDMGLTKREEVLDYIMKDKLWYGAGMAHYSDLSMIVLGLIVERITGMPLDVFASNEIFEPLGMRHTSFRPVDTTDFNPMIVPTEVDQMHRNRLLWGEVHDSTAFVLGGVAGHAGLFSTIMDVCRFAQMMLAGGMDQATNCRLFKETTVRLFTTPGLRTLTNPRPFALGWDVAVRRSVDGYTSAGKYLGPRTFGHTGFTGTSLWIDPDRNLFVALLTNAVHPTAVGGCGSQVREVRPLIADAAVYTMGEQAIPRESLTWHLGFVYRGEEKRYLEALKEAHVVPTTDDDILASEASLLGLQSSAMSENAQHAAGNVKSRTTLEVSIPLMSQQVAQVTFTSVTPSVVFGQNVSEGAPDKLVLWRRIVPIVVFAVVIGVVS</sequence>
<dbReference type="SUPFAM" id="SSF56601">
    <property type="entry name" value="beta-lactamase/transpeptidase-like"/>
    <property type="match status" value="1"/>
</dbReference>
<dbReference type="Gene3D" id="3.40.710.10">
    <property type="entry name" value="DD-peptidase/beta-lactamase superfamily"/>
    <property type="match status" value="1"/>
</dbReference>
<dbReference type="InterPro" id="IPR012338">
    <property type="entry name" value="Beta-lactam/transpept-like"/>
</dbReference>
<accession>A0ABP0TMK0</accession>
<feature type="domain" description="Beta-lactamase-related" evidence="2">
    <location>
        <begin position="32"/>
        <end position="356"/>
    </location>
</feature>
<evidence type="ECO:0000313" key="4">
    <source>
        <dbReference type="Proteomes" id="UP001497512"/>
    </source>
</evidence>
<dbReference type="EMBL" id="OZ019904">
    <property type="protein sequence ID" value="CAK9200253.1"/>
    <property type="molecule type" value="Genomic_DNA"/>
</dbReference>
<organism evidence="3 4">
    <name type="scientific">Sphagnum troendelagicum</name>
    <dbReference type="NCBI Taxonomy" id="128251"/>
    <lineage>
        <taxon>Eukaryota</taxon>
        <taxon>Viridiplantae</taxon>
        <taxon>Streptophyta</taxon>
        <taxon>Embryophyta</taxon>
        <taxon>Bryophyta</taxon>
        <taxon>Sphagnophytina</taxon>
        <taxon>Sphagnopsida</taxon>
        <taxon>Sphagnales</taxon>
        <taxon>Sphagnaceae</taxon>
        <taxon>Sphagnum</taxon>
    </lineage>
</organism>